<evidence type="ECO:0000259" key="4">
    <source>
        <dbReference type="Pfam" id="PF05118"/>
    </source>
</evidence>
<dbReference type="OMA" id="RCHFPLF"/>
<dbReference type="GeneID" id="14912835"/>
<dbReference type="PANTHER" id="PTHR46332:SF5">
    <property type="entry name" value="ASPARTATE BETA-HYDROXYLASE DOMAIN CONTAINING 2"/>
    <property type="match status" value="1"/>
</dbReference>
<evidence type="ECO:0000256" key="3">
    <source>
        <dbReference type="ARBA" id="ARBA00023002"/>
    </source>
</evidence>
<dbReference type="InterPro" id="IPR051821">
    <property type="entry name" value="Asp/Asn_beta-hydroxylase"/>
</dbReference>
<dbReference type="EMBL" id="KB008119">
    <property type="protein sequence ID" value="ELR12272.1"/>
    <property type="molecule type" value="Genomic_DNA"/>
</dbReference>
<dbReference type="GO" id="GO:0051213">
    <property type="term" value="F:dioxygenase activity"/>
    <property type="evidence" value="ECO:0007669"/>
    <property type="project" value="UniProtKB-KW"/>
</dbReference>
<evidence type="ECO:0000313" key="6">
    <source>
        <dbReference type="Proteomes" id="UP000011083"/>
    </source>
</evidence>
<dbReference type="GO" id="GO:0016020">
    <property type="term" value="C:membrane"/>
    <property type="evidence" value="ECO:0007669"/>
    <property type="project" value="TreeGrafter"/>
</dbReference>
<keyword evidence="6" id="KW-1185">Reference proteome</keyword>
<dbReference type="InterPro" id="IPR007803">
    <property type="entry name" value="Asp/Arg/Pro-Hydrxlase"/>
</dbReference>
<dbReference type="InterPro" id="IPR027443">
    <property type="entry name" value="IPNS-like_sf"/>
</dbReference>
<evidence type="ECO:0000313" key="5">
    <source>
        <dbReference type="EMBL" id="ELR12272.1"/>
    </source>
</evidence>
<proteinExistence type="inferred from homology"/>
<evidence type="ECO:0000256" key="1">
    <source>
        <dbReference type="ARBA" id="ARBA00007730"/>
    </source>
</evidence>
<organism evidence="5 6">
    <name type="scientific">Acanthamoeba castellanii (strain ATCC 30010 / Neff)</name>
    <dbReference type="NCBI Taxonomy" id="1257118"/>
    <lineage>
        <taxon>Eukaryota</taxon>
        <taxon>Amoebozoa</taxon>
        <taxon>Discosea</taxon>
        <taxon>Longamoebia</taxon>
        <taxon>Centramoebida</taxon>
        <taxon>Acanthamoebidae</taxon>
        <taxon>Acanthamoeba</taxon>
    </lineage>
</organism>
<protein>
    <submittedName>
        <fullName evidence="5">Betahydroxylase</fullName>
    </submittedName>
</protein>
<dbReference type="RefSeq" id="XP_004334285.1">
    <property type="nucleotide sequence ID" value="XM_004334237.1"/>
</dbReference>
<comment type="similarity">
    <text evidence="1">Belongs to the aspartyl/asparaginyl beta-hydroxylase family.</text>
</comment>
<dbReference type="PANTHER" id="PTHR46332">
    <property type="entry name" value="ASPARTATE BETA-HYDROXYLASE DOMAIN-CONTAINING PROTEIN 2"/>
    <property type="match status" value="1"/>
</dbReference>
<feature type="domain" description="Aspartyl/asparaginy/proline hydroxylase" evidence="4">
    <location>
        <begin position="77"/>
        <end position="221"/>
    </location>
</feature>
<accession>L8GH09</accession>
<dbReference type="AlphaFoldDB" id="L8GH09"/>
<keyword evidence="3" id="KW-0560">Oxidoreductase</keyword>
<dbReference type="Proteomes" id="UP000011083">
    <property type="component" value="Unassembled WGS sequence"/>
</dbReference>
<evidence type="ECO:0000256" key="2">
    <source>
        <dbReference type="ARBA" id="ARBA00022964"/>
    </source>
</evidence>
<reference evidence="5 6" key="1">
    <citation type="journal article" date="2013" name="Genome Biol.">
        <title>Genome of Acanthamoeba castellanii highlights extensive lateral gene transfer and early evolution of tyrosine kinase signaling.</title>
        <authorList>
            <person name="Clarke M."/>
            <person name="Lohan A.J."/>
            <person name="Liu B."/>
            <person name="Lagkouvardos I."/>
            <person name="Roy S."/>
            <person name="Zafar N."/>
            <person name="Bertelli C."/>
            <person name="Schilde C."/>
            <person name="Kianianmomeni A."/>
            <person name="Burglin T.R."/>
            <person name="Frech C."/>
            <person name="Turcotte B."/>
            <person name="Kopec K.O."/>
            <person name="Synnott J.M."/>
            <person name="Choo C."/>
            <person name="Paponov I."/>
            <person name="Finkler A."/>
            <person name="Soon Heng Tan C."/>
            <person name="Hutchins A.P."/>
            <person name="Weinmeier T."/>
            <person name="Rattei T."/>
            <person name="Chu J.S."/>
            <person name="Gimenez G."/>
            <person name="Irimia M."/>
            <person name="Rigden D.J."/>
            <person name="Fitzpatrick D.A."/>
            <person name="Lorenzo-Morales J."/>
            <person name="Bateman A."/>
            <person name="Chiu C.H."/>
            <person name="Tang P."/>
            <person name="Hegemann P."/>
            <person name="Fromm H."/>
            <person name="Raoult D."/>
            <person name="Greub G."/>
            <person name="Miranda-Saavedra D."/>
            <person name="Chen N."/>
            <person name="Nash P."/>
            <person name="Ginger M.L."/>
            <person name="Horn M."/>
            <person name="Schaap P."/>
            <person name="Caler L."/>
            <person name="Loftus B."/>
        </authorList>
    </citation>
    <scope>NUCLEOTIDE SEQUENCE [LARGE SCALE GENOMIC DNA]</scope>
    <source>
        <strain evidence="5 6">Neff</strain>
    </source>
</reference>
<dbReference type="SUPFAM" id="SSF51197">
    <property type="entry name" value="Clavaminate synthase-like"/>
    <property type="match status" value="1"/>
</dbReference>
<keyword evidence="2" id="KW-0223">Dioxygenase</keyword>
<gene>
    <name evidence="5" type="ORF">ACA1_372610</name>
</gene>
<dbReference type="OrthoDB" id="438431at2759"/>
<dbReference type="VEuPathDB" id="AmoebaDB:ACA1_372610"/>
<dbReference type="Gene3D" id="2.60.120.330">
    <property type="entry name" value="B-lactam Antibiotic, Isopenicillin N Synthase, Chain"/>
    <property type="match status" value="1"/>
</dbReference>
<dbReference type="KEGG" id="acan:ACA1_372610"/>
<name>L8GH09_ACACF</name>
<dbReference type="Pfam" id="PF05118">
    <property type="entry name" value="Asp_Arg_Hydrox"/>
    <property type="match status" value="1"/>
</dbReference>
<sequence>MEPPEQERADEPTMEELEALLAAGPPRLREAVEAVLSGFRPLTAATPRQRPTLLYYPSLSAVPWHQPSDYDFVQLLEDNWEAIYAEYLQVKDEPAGYEEIHSSVSGGKWTAFNLWAQGVKQEHNCSLAPVTTRLLESIPSFMSGSVLKPGTHINTHCGPANVKLRCHLGLETPPNCTIRVAEETRGWEQGKCIVFDDSFDHEVAHRGDRDRVVLLIDVWHPDLTQVERTAIRRFLK</sequence>